<name>A0A1I5YLQ3_9BACI</name>
<keyword evidence="4 6" id="KW-0067">ATP-binding</keyword>
<feature type="compositionally biased region" description="Basic and acidic residues" evidence="7">
    <location>
        <begin position="19"/>
        <end position="30"/>
    </location>
</feature>
<dbReference type="SMART" id="SM00382">
    <property type="entry name" value="AAA"/>
    <property type="match status" value="1"/>
</dbReference>
<dbReference type="GO" id="GO:0003677">
    <property type="term" value="F:DNA binding"/>
    <property type="evidence" value="ECO:0007669"/>
    <property type="project" value="UniProtKB-KW"/>
</dbReference>
<dbReference type="Pfam" id="PF09397">
    <property type="entry name" value="FtsK_gamma"/>
    <property type="match status" value="1"/>
</dbReference>
<evidence type="ECO:0000313" key="10">
    <source>
        <dbReference type="Proteomes" id="UP000198734"/>
    </source>
</evidence>
<dbReference type="Pfam" id="PF01580">
    <property type="entry name" value="FtsK_SpoIIIE"/>
    <property type="match status" value="1"/>
</dbReference>
<dbReference type="InterPro" id="IPR036388">
    <property type="entry name" value="WH-like_DNA-bd_sf"/>
</dbReference>
<gene>
    <name evidence="9" type="ORF">SAMN05421670_2091</name>
</gene>
<keyword evidence="2 6" id="KW-0547">Nucleotide-binding</keyword>
<evidence type="ECO:0000259" key="8">
    <source>
        <dbReference type="PROSITE" id="PS50901"/>
    </source>
</evidence>
<sequence length="833" mass="93824">MNWLKKLFASDEKEYEEEYKEKQQTLDPTKKKTPFRFPLISDEEKNETVYGYPKEEQIGEIYKEEAPVEEQIYKPLYTQDLWKQRAQKPTIVHRAEKKIVEEKVVADTPPVIRKKRAFTPTEVPSPVYGFSRTNLNKKVEEKEQRTETINPNVLNNAQAITPGPELSEVKEQVLVADVNRQNMQVTEAVNEDVQVIELVENIIEEAAVKPFEELSPVTELGENPQVDVLEQDLQIIEVVNEDIQIAEVVDEFEQVNELVEAVQAEVAVTEIPEITHAPMQTTDILATEKPVKEKIRPFNVLMLKSDKSKMNRIDTMNKLSPIAQKAVPVTKPIIQQEQKEIKENVPIGEQEVETLKEQEQKAKQSNYVRPSISHLLPPEMNVEDREWMEEQAFTLIDALSHFQVTGEIVQMVQGPAVTQFEITVGQGTKVSKIRNLADDLKLALAAKDIRIQAPIPGKSSIGIEIPNRKSRAVRLSEVINTDTFLKSDSPLEAALGLDLTGKPVTLDLRKMPHGLIAGATGSGKSVFINSLLVSLLYKATPDEVKLLLIDPKMVELAPFNHIPHLVSPVITDVKAATAALKWAVEEMERRYQLFAHIGVRDISRYNTLATEKRQFAQKLPYIVIVIDELADLMMMAPTEVEDAICRIAQKARACGIHLVLATQRPSVDVITGLIKANIPTRIAFSVSSQIDSRTILDQQGAERLLGKGDMLYQGNGMSSPVRIQGTYVSDDEIESVIEYARSQGNPDYLFEQEELLQKEITSEQDELFEEACRFIVEQGTASTSLLQRKFHLGYNRAARLIDAMYENGYITEQKGSKARDVLLTSETLEGIFG</sequence>
<evidence type="ECO:0000256" key="4">
    <source>
        <dbReference type="ARBA" id="ARBA00022840"/>
    </source>
</evidence>
<dbReference type="SMART" id="SM00843">
    <property type="entry name" value="Ftsk_gamma"/>
    <property type="match status" value="1"/>
</dbReference>
<comment type="similarity">
    <text evidence="1">Belongs to the FtsK/SpoIIIE/SftA family.</text>
</comment>
<evidence type="ECO:0000256" key="1">
    <source>
        <dbReference type="ARBA" id="ARBA00006474"/>
    </source>
</evidence>
<dbReference type="InterPro" id="IPR036390">
    <property type="entry name" value="WH_DNA-bd_sf"/>
</dbReference>
<accession>A0A1I5YLQ3</accession>
<dbReference type="GO" id="GO:0007059">
    <property type="term" value="P:chromosome segregation"/>
    <property type="evidence" value="ECO:0007669"/>
    <property type="project" value="UniProtKB-KW"/>
</dbReference>
<reference evidence="10" key="1">
    <citation type="submission" date="2016-10" db="EMBL/GenBank/DDBJ databases">
        <authorList>
            <person name="Varghese N."/>
            <person name="Submissions S."/>
        </authorList>
    </citation>
    <scope>NUCLEOTIDE SEQUENCE [LARGE SCALE GENOMIC DNA]</scope>
    <source>
        <strain evidence="10">DSM 11706</strain>
    </source>
</reference>
<proteinExistence type="inferred from homology"/>
<dbReference type="PANTHER" id="PTHR22683:SF42">
    <property type="entry name" value="DNA TRANSLOCASE SFTA"/>
    <property type="match status" value="1"/>
</dbReference>
<feature type="region of interest" description="Disordered" evidence="7">
    <location>
        <begin position="19"/>
        <end position="38"/>
    </location>
</feature>
<evidence type="ECO:0000256" key="7">
    <source>
        <dbReference type="SAM" id="MobiDB-lite"/>
    </source>
</evidence>
<dbReference type="PROSITE" id="PS50901">
    <property type="entry name" value="FTSK"/>
    <property type="match status" value="1"/>
</dbReference>
<dbReference type="CDD" id="cd01127">
    <property type="entry name" value="TrwB_TraG_TraD_VirD4"/>
    <property type="match status" value="1"/>
</dbReference>
<dbReference type="STRING" id="126156.SAMN05421670_2091"/>
<evidence type="ECO:0000256" key="2">
    <source>
        <dbReference type="ARBA" id="ARBA00022741"/>
    </source>
</evidence>
<feature type="domain" description="FtsK" evidence="8">
    <location>
        <begin position="501"/>
        <end position="693"/>
    </location>
</feature>
<dbReference type="InterPro" id="IPR018541">
    <property type="entry name" value="Ftsk_gamma"/>
</dbReference>
<dbReference type="Gene3D" id="3.30.980.40">
    <property type="match status" value="1"/>
</dbReference>
<dbReference type="InterPro" id="IPR041027">
    <property type="entry name" value="FtsK_alpha"/>
</dbReference>
<dbReference type="SUPFAM" id="SSF46785">
    <property type="entry name" value="Winged helix' DNA-binding domain"/>
    <property type="match status" value="1"/>
</dbReference>
<dbReference type="AlphaFoldDB" id="A0A1I5YLQ3"/>
<dbReference type="Gene3D" id="1.10.10.10">
    <property type="entry name" value="Winged helix-like DNA-binding domain superfamily/Winged helix DNA-binding domain"/>
    <property type="match status" value="1"/>
</dbReference>
<dbReference type="EMBL" id="FOXU01000003">
    <property type="protein sequence ID" value="SFQ45123.1"/>
    <property type="molecule type" value="Genomic_DNA"/>
</dbReference>
<dbReference type="InterPro" id="IPR050206">
    <property type="entry name" value="FtsK/SpoIIIE/SftA"/>
</dbReference>
<evidence type="ECO:0000256" key="3">
    <source>
        <dbReference type="ARBA" id="ARBA00022829"/>
    </source>
</evidence>
<dbReference type="GO" id="GO:0005524">
    <property type="term" value="F:ATP binding"/>
    <property type="evidence" value="ECO:0007669"/>
    <property type="project" value="UniProtKB-UniRule"/>
</dbReference>
<dbReference type="PANTHER" id="PTHR22683">
    <property type="entry name" value="SPORULATION PROTEIN RELATED"/>
    <property type="match status" value="1"/>
</dbReference>
<dbReference type="Pfam" id="PF17854">
    <property type="entry name" value="FtsK_alpha"/>
    <property type="match status" value="1"/>
</dbReference>
<protein>
    <submittedName>
        <fullName evidence="9">DNA segregation ATPase FtsK/SpoIIIE, S-DNA-T family</fullName>
    </submittedName>
</protein>
<evidence type="ECO:0000256" key="6">
    <source>
        <dbReference type="PROSITE-ProRule" id="PRU00289"/>
    </source>
</evidence>
<dbReference type="SUPFAM" id="SSF52540">
    <property type="entry name" value="P-loop containing nucleoside triphosphate hydrolases"/>
    <property type="match status" value="1"/>
</dbReference>
<dbReference type="InterPro" id="IPR027417">
    <property type="entry name" value="P-loop_NTPase"/>
</dbReference>
<dbReference type="Proteomes" id="UP000198734">
    <property type="component" value="Unassembled WGS sequence"/>
</dbReference>
<evidence type="ECO:0000313" key="9">
    <source>
        <dbReference type="EMBL" id="SFQ45123.1"/>
    </source>
</evidence>
<dbReference type="Gene3D" id="3.40.50.300">
    <property type="entry name" value="P-loop containing nucleotide triphosphate hydrolases"/>
    <property type="match status" value="1"/>
</dbReference>
<keyword evidence="10" id="KW-1185">Reference proteome</keyword>
<evidence type="ECO:0000256" key="5">
    <source>
        <dbReference type="ARBA" id="ARBA00023125"/>
    </source>
</evidence>
<feature type="binding site" evidence="6">
    <location>
        <begin position="518"/>
        <end position="525"/>
    </location>
    <ligand>
        <name>ATP</name>
        <dbReference type="ChEBI" id="CHEBI:30616"/>
    </ligand>
</feature>
<dbReference type="InterPro" id="IPR002543">
    <property type="entry name" value="FtsK_dom"/>
</dbReference>
<keyword evidence="5" id="KW-0238">DNA-binding</keyword>
<organism evidence="9 10">
    <name type="scientific">Psychrobacillus psychrotolerans</name>
    <dbReference type="NCBI Taxonomy" id="126156"/>
    <lineage>
        <taxon>Bacteria</taxon>
        <taxon>Bacillati</taxon>
        <taxon>Bacillota</taxon>
        <taxon>Bacilli</taxon>
        <taxon>Bacillales</taxon>
        <taxon>Bacillaceae</taxon>
        <taxon>Psychrobacillus</taxon>
    </lineage>
</organism>
<keyword evidence="3" id="KW-0159">Chromosome partition</keyword>
<dbReference type="InterPro" id="IPR003593">
    <property type="entry name" value="AAA+_ATPase"/>
</dbReference>